<dbReference type="SUPFAM" id="SSF47203">
    <property type="entry name" value="Acyl-CoA dehydrogenase C-terminal domain-like"/>
    <property type="match status" value="1"/>
</dbReference>
<accession>A0A5Q2RNS6</accession>
<dbReference type="GO" id="GO:0016627">
    <property type="term" value="F:oxidoreductase activity, acting on the CH-CH group of donors"/>
    <property type="evidence" value="ECO:0007669"/>
    <property type="project" value="InterPro"/>
</dbReference>
<dbReference type="Proteomes" id="UP000334019">
    <property type="component" value="Chromosome"/>
</dbReference>
<dbReference type="AlphaFoldDB" id="A0A5Q2RNS6"/>
<feature type="domain" description="Acyl-CoA dehydrogenase/oxidase C-terminal" evidence="7">
    <location>
        <begin position="287"/>
        <end position="397"/>
    </location>
</feature>
<evidence type="ECO:0000313" key="11">
    <source>
        <dbReference type="Proteomes" id="UP000334019"/>
    </source>
</evidence>
<dbReference type="RefSeq" id="WP_153759853.1">
    <property type="nucleotide sequence ID" value="NZ_CP045851.1"/>
</dbReference>
<dbReference type="PANTHER" id="PTHR43292">
    <property type="entry name" value="ACYL-COA DEHYDROGENASE"/>
    <property type="match status" value="1"/>
</dbReference>
<evidence type="ECO:0000256" key="1">
    <source>
        <dbReference type="ARBA" id="ARBA00001974"/>
    </source>
</evidence>
<dbReference type="FunFam" id="2.40.110.10:FF:000011">
    <property type="entry name" value="Acyl-CoA dehydrogenase FadE34"/>
    <property type="match status" value="1"/>
</dbReference>
<evidence type="ECO:0000259" key="7">
    <source>
        <dbReference type="Pfam" id="PF00441"/>
    </source>
</evidence>
<dbReference type="InterPro" id="IPR006091">
    <property type="entry name" value="Acyl-CoA_Oxase/DH_mid-dom"/>
</dbReference>
<dbReference type="InterPro" id="IPR009075">
    <property type="entry name" value="AcylCo_DH/oxidase_C"/>
</dbReference>
<feature type="domain" description="Acyl-CoA oxidase/dehydrogenase middle" evidence="8">
    <location>
        <begin position="105"/>
        <end position="198"/>
    </location>
</feature>
<dbReference type="InterPro" id="IPR013786">
    <property type="entry name" value="AcylCoA_DH/ox_N"/>
</dbReference>
<dbReference type="Pfam" id="PF02770">
    <property type="entry name" value="Acyl-CoA_dh_M"/>
    <property type="match status" value="1"/>
</dbReference>
<organism evidence="10 11">
    <name type="scientific">Actinomarinicola tropica</name>
    <dbReference type="NCBI Taxonomy" id="2789776"/>
    <lineage>
        <taxon>Bacteria</taxon>
        <taxon>Bacillati</taxon>
        <taxon>Actinomycetota</taxon>
        <taxon>Acidimicrobiia</taxon>
        <taxon>Acidimicrobiales</taxon>
        <taxon>Iamiaceae</taxon>
        <taxon>Actinomarinicola</taxon>
    </lineage>
</organism>
<evidence type="ECO:0000259" key="8">
    <source>
        <dbReference type="Pfam" id="PF02770"/>
    </source>
</evidence>
<dbReference type="InterPro" id="IPR009100">
    <property type="entry name" value="AcylCoA_DH/oxidase_NM_dom_sf"/>
</dbReference>
<dbReference type="Pfam" id="PF02771">
    <property type="entry name" value="Acyl-CoA_dh_N"/>
    <property type="match status" value="1"/>
</dbReference>
<evidence type="ECO:0000256" key="5">
    <source>
        <dbReference type="ARBA" id="ARBA00023002"/>
    </source>
</evidence>
<reference evidence="10 11" key="1">
    <citation type="submission" date="2019-11" db="EMBL/GenBank/DDBJ databases">
        <authorList>
            <person name="He Y."/>
        </authorList>
    </citation>
    <scope>NUCLEOTIDE SEQUENCE [LARGE SCALE GENOMIC DNA]</scope>
    <source>
        <strain evidence="10 11">SCSIO 58843</strain>
    </source>
</reference>
<evidence type="ECO:0000256" key="4">
    <source>
        <dbReference type="ARBA" id="ARBA00022827"/>
    </source>
</evidence>
<name>A0A5Q2RNS6_9ACTN</name>
<protein>
    <submittedName>
        <fullName evidence="10">Acyl-CoA dehydrogenase</fullName>
    </submittedName>
</protein>
<evidence type="ECO:0000256" key="6">
    <source>
        <dbReference type="RuleBase" id="RU362125"/>
    </source>
</evidence>
<dbReference type="PANTHER" id="PTHR43292:SF4">
    <property type="entry name" value="ACYL-COA DEHYDROGENASE FADE34"/>
    <property type="match status" value="1"/>
</dbReference>
<gene>
    <name evidence="10" type="ORF">GH723_11935</name>
</gene>
<dbReference type="InterPro" id="IPR037069">
    <property type="entry name" value="AcylCoA_DH/ox_N_sf"/>
</dbReference>
<keyword evidence="5 6" id="KW-0560">Oxidoreductase</keyword>
<evidence type="ECO:0000256" key="3">
    <source>
        <dbReference type="ARBA" id="ARBA00022630"/>
    </source>
</evidence>
<proteinExistence type="inferred from homology"/>
<sequence length="420" mass="44821">MADVRDAARAWIQDNWDPQMTLGAWWQALADAGWAFPHWPKGYGGRDLSRDDTRVVNEELGQAGAVAPPGGLGQMMGGPITIDFGTDEQKDAWLPALASGREGWCQLFSEPGAGSDLASAQTRAVRDGDVWIVNGQKVWTSGATTASRGMLVARTNLDAPKHRGLTYFIIDMDQPGIEIRPLKQMNGGASFNEVFFSDAVVGHDRILGGVDTGWQVAVATLAYERQGLGSRGAAGGIVAGTPGPIAGHLDRTCAELIEAARSERQAAERGAAARTPKAVIRLARDMGLSEDPVVRQRLADLHIFAEVQRYTSLRARAALQAGRQPGPEVSIAKLAASEQARRARDVSMAILGAHGTLLGEDAPAEGMFQQLALSVHASSIAGGTDEIQRNIIGERVLGLPKEPQVDRDVPFKELRTGTLS</sequence>
<comment type="cofactor">
    <cofactor evidence="1 6">
        <name>FAD</name>
        <dbReference type="ChEBI" id="CHEBI:57692"/>
    </cofactor>
</comment>
<dbReference type="InterPro" id="IPR046373">
    <property type="entry name" value="Acyl-CoA_Oxase/DH_mid-dom_sf"/>
</dbReference>
<dbReference type="SUPFAM" id="SSF56645">
    <property type="entry name" value="Acyl-CoA dehydrogenase NM domain-like"/>
    <property type="match status" value="1"/>
</dbReference>
<dbReference type="Gene3D" id="1.10.540.10">
    <property type="entry name" value="Acyl-CoA dehydrogenase/oxidase, N-terminal domain"/>
    <property type="match status" value="1"/>
</dbReference>
<dbReference type="Pfam" id="PF00441">
    <property type="entry name" value="Acyl-CoA_dh_1"/>
    <property type="match status" value="1"/>
</dbReference>
<evidence type="ECO:0000256" key="2">
    <source>
        <dbReference type="ARBA" id="ARBA00009347"/>
    </source>
</evidence>
<dbReference type="EMBL" id="CP045851">
    <property type="protein sequence ID" value="QGG95747.1"/>
    <property type="molecule type" value="Genomic_DNA"/>
</dbReference>
<keyword evidence="3 6" id="KW-0285">Flavoprotein</keyword>
<evidence type="ECO:0000259" key="9">
    <source>
        <dbReference type="Pfam" id="PF02771"/>
    </source>
</evidence>
<keyword evidence="11" id="KW-1185">Reference proteome</keyword>
<dbReference type="InterPro" id="IPR036250">
    <property type="entry name" value="AcylCo_DH-like_C"/>
</dbReference>
<dbReference type="InterPro" id="IPR052161">
    <property type="entry name" value="Mycobact_Acyl-CoA_DH"/>
</dbReference>
<keyword evidence="4 6" id="KW-0274">FAD</keyword>
<dbReference type="KEGG" id="atq:GH723_11935"/>
<evidence type="ECO:0000313" key="10">
    <source>
        <dbReference type="EMBL" id="QGG95747.1"/>
    </source>
</evidence>
<dbReference type="GO" id="GO:0005886">
    <property type="term" value="C:plasma membrane"/>
    <property type="evidence" value="ECO:0007669"/>
    <property type="project" value="TreeGrafter"/>
</dbReference>
<feature type="domain" description="Acyl-CoA dehydrogenase/oxidase N-terminal" evidence="9">
    <location>
        <begin position="14"/>
        <end position="100"/>
    </location>
</feature>
<dbReference type="GO" id="GO:0050660">
    <property type="term" value="F:flavin adenine dinucleotide binding"/>
    <property type="evidence" value="ECO:0007669"/>
    <property type="project" value="InterPro"/>
</dbReference>
<dbReference type="Gene3D" id="2.40.110.10">
    <property type="entry name" value="Butyryl-CoA Dehydrogenase, subunit A, domain 2"/>
    <property type="match status" value="1"/>
</dbReference>
<dbReference type="Gene3D" id="1.20.140.10">
    <property type="entry name" value="Butyryl-CoA Dehydrogenase, subunit A, domain 3"/>
    <property type="match status" value="1"/>
</dbReference>
<comment type="similarity">
    <text evidence="2 6">Belongs to the acyl-CoA dehydrogenase family.</text>
</comment>